<name>A0A5J5AEJ2_9ASTE</name>
<dbReference type="Gene3D" id="1.25.70.10">
    <property type="entry name" value="Transcription termination factor 3, mitochondrial"/>
    <property type="match status" value="1"/>
</dbReference>
<keyword evidence="6" id="KW-1185">Reference proteome</keyword>
<evidence type="ECO:0000256" key="3">
    <source>
        <dbReference type="ARBA" id="ARBA00022946"/>
    </source>
</evidence>
<dbReference type="InterPro" id="IPR038538">
    <property type="entry name" value="MTERF_sf"/>
</dbReference>
<evidence type="ECO:0000256" key="4">
    <source>
        <dbReference type="SAM" id="MobiDB-lite"/>
    </source>
</evidence>
<feature type="region of interest" description="Disordered" evidence="4">
    <location>
        <begin position="13"/>
        <end position="34"/>
    </location>
</feature>
<dbReference type="OrthoDB" id="637682at2759"/>
<organism evidence="5 6">
    <name type="scientific">Nyssa sinensis</name>
    <dbReference type="NCBI Taxonomy" id="561372"/>
    <lineage>
        <taxon>Eukaryota</taxon>
        <taxon>Viridiplantae</taxon>
        <taxon>Streptophyta</taxon>
        <taxon>Embryophyta</taxon>
        <taxon>Tracheophyta</taxon>
        <taxon>Spermatophyta</taxon>
        <taxon>Magnoliopsida</taxon>
        <taxon>eudicotyledons</taxon>
        <taxon>Gunneridae</taxon>
        <taxon>Pentapetalae</taxon>
        <taxon>asterids</taxon>
        <taxon>Cornales</taxon>
        <taxon>Nyssaceae</taxon>
        <taxon>Nyssa</taxon>
    </lineage>
</organism>
<accession>A0A5J5AEJ2</accession>
<reference evidence="5 6" key="1">
    <citation type="submission" date="2019-09" db="EMBL/GenBank/DDBJ databases">
        <title>A chromosome-level genome assembly of the Chinese tupelo Nyssa sinensis.</title>
        <authorList>
            <person name="Yang X."/>
            <person name="Kang M."/>
            <person name="Yang Y."/>
            <person name="Xiong H."/>
            <person name="Wang M."/>
            <person name="Zhang Z."/>
            <person name="Wang Z."/>
            <person name="Wu H."/>
            <person name="Ma T."/>
            <person name="Liu J."/>
            <person name="Xi Z."/>
        </authorList>
    </citation>
    <scope>NUCLEOTIDE SEQUENCE [LARGE SCALE GENOMIC DNA]</scope>
    <source>
        <strain evidence="5">J267</strain>
        <tissue evidence="5">Leaf</tissue>
    </source>
</reference>
<keyword evidence="2" id="KW-0804">Transcription</keyword>
<proteinExistence type="inferred from homology"/>
<comment type="similarity">
    <text evidence="1">Belongs to the mTERF family.</text>
</comment>
<dbReference type="GO" id="GO:0003676">
    <property type="term" value="F:nucleic acid binding"/>
    <property type="evidence" value="ECO:0007669"/>
    <property type="project" value="InterPro"/>
</dbReference>
<dbReference type="GO" id="GO:0006353">
    <property type="term" value="P:DNA-templated transcription termination"/>
    <property type="evidence" value="ECO:0007669"/>
    <property type="project" value="UniProtKB-KW"/>
</dbReference>
<dbReference type="EMBL" id="CM018044">
    <property type="protein sequence ID" value="KAA8529413.1"/>
    <property type="molecule type" value="Genomic_DNA"/>
</dbReference>
<dbReference type="Pfam" id="PF02536">
    <property type="entry name" value="mTERF"/>
    <property type="match status" value="1"/>
</dbReference>
<evidence type="ECO:0000313" key="5">
    <source>
        <dbReference type="EMBL" id="KAA8529413.1"/>
    </source>
</evidence>
<gene>
    <name evidence="5" type="ORF">F0562_033788</name>
</gene>
<dbReference type="InterPro" id="IPR003690">
    <property type="entry name" value="MTERF"/>
</dbReference>
<protein>
    <submittedName>
        <fullName evidence="5">Uncharacterized protein</fullName>
    </submittedName>
</protein>
<keyword evidence="3" id="KW-0809">Transit peptide</keyword>
<evidence type="ECO:0000256" key="2">
    <source>
        <dbReference type="ARBA" id="ARBA00022472"/>
    </source>
</evidence>
<feature type="compositionally biased region" description="Low complexity" evidence="4">
    <location>
        <begin position="15"/>
        <end position="34"/>
    </location>
</feature>
<keyword evidence="2" id="KW-0805">Transcription regulation</keyword>
<evidence type="ECO:0000313" key="6">
    <source>
        <dbReference type="Proteomes" id="UP000325577"/>
    </source>
</evidence>
<keyword evidence="2" id="KW-0806">Transcription termination</keyword>
<dbReference type="AlphaFoldDB" id="A0A5J5AEJ2"/>
<dbReference type="Proteomes" id="UP000325577">
    <property type="component" value="Linkage Group LG20"/>
</dbReference>
<evidence type="ECO:0000256" key="1">
    <source>
        <dbReference type="ARBA" id="ARBA00007692"/>
    </source>
</evidence>
<sequence length="210" mass="23501">MAEMIIRLQVFPQTLSHHSSPKPSKNPSLNSKPHLQVINGVTPLHSRTPLASQLTTSAPPPTAGSGLRFREKLLYLQTLKVNPTKALEKNPNIRSTPLASLKSVEKCLSSMGIERSAFGRIFDMHPQLLTCDPYADLYPLFEFLLNDVNIPFPDIRKSIIRCPRLANLQRGRSIETHIVFLAGIRVCRTARDYMPDNIVIGLERGRHSCA</sequence>